<dbReference type="Pfam" id="PF03851">
    <property type="entry name" value="UvdE"/>
    <property type="match status" value="1"/>
</dbReference>
<dbReference type="Proteomes" id="UP000199017">
    <property type="component" value="Unassembled WGS sequence"/>
</dbReference>
<dbReference type="NCBIfam" id="TIGR00629">
    <property type="entry name" value="uvde"/>
    <property type="match status" value="1"/>
</dbReference>
<keyword evidence="1" id="KW-0540">Nuclease</keyword>
<dbReference type="STRING" id="930129.SAMN05216352_101332"/>
<sequence>MNAQERNSSLYEITKKNLEHTICALHFNIAHGIKLYRFSSSLIPLAAHQKVEWDYLSPFLHLYKEIGELVKQHGIRTSFHPNQFTLFTSNKPYITANAVNNMKYHYHLLDAMNLSSEAYINLHVGGAYGTKSAAVNRFYTNLQQLPLYIKKTDDSRK</sequence>
<dbReference type="PANTHER" id="PTHR31290">
    <property type="entry name" value="UV-DAMAGE ENDONUCLEASE"/>
    <property type="match status" value="1"/>
</dbReference>
<evidence type="ECO:0000256" key="2">
    <source>
        <dbReference type="ARBA" id="ARBA00022759"/>
    </source>
</evidence>
<keyword evidence="6" id="KW-0234">DNA repair</keyword>
<dbReference type="EMBL" id="FNDU01000001">
    <property type="protein sequence ID" value="SDH45214.1"/>
    <property type="molecule type" value="Genomic_DNA"/>
</dbReference>
<dbReference type="InterPro" id="IPR004601">
    <property type="entry name" value="UvdE"/>
</dbReference>
<keyword evidence="2 7" id="KW-0255">Endonuclease</keyword>
<evidence type="ECO:0000256" key="5">
    <source>
        <dbReference type="ARBA" id="ARBA00022801"/>
    </source>
</evidence>
<evidence type="ECO:0000256" key="6">
    <source>
        <dbReference type="ARBA" id="ARBA00023204"/>
    </source>
</evidence>
<dbReference type="PANTHER" id="PTHR31290:SF5">
    <property type="entry name" value="UV-DAMAGE ENDONUCLEASE"/>
    <property type="match status" value="1"/>
</dbReference>
<evidence type="ECO:0000256" key="3">
    <source>
        <dbReference type="ARBA" id="ARBA00022763"/>
    </source>
</evidence>
<dbReference type="InterPro" id="IPR036237">
    <property type="entry name" value="Xyl_isomerase-like_sf"/>
</dbReference>
<dbReference type="GO" id="GO:0009411">
    <property type="term" value="P:response to UV"/>
    <property type="evidence" value="ECO:0007669"/>
    <property type="project" value="InterPro"/>
</dbReference>
<keyword evidence="8" id="KW-1185">Reference proteome</keyword>
<dbReference type="GO" id="GO:0004519">
    <property type="term" value="F:endonuclease activity"/>
    <property type="evidence" value="ECO:0007669"/>
    <property type="project" value="UniProtKB-KW"/>
</dbReference>
<proteinExistence type="predicted"/>
<dbReference type="Gene3D" id="3.20.20.150">
    <property type="entry name" value="Divalent-metal-dependent TIM barrel enzymes"/>
    <property type="match status" value="1"/>
</dbReference>
<evidence type="ECO:0000313" key="7">
    <source>
        <dbReference type="EMBL" id="SDH45214.1"/>
    </source>
</evidence>
<dbReference type="SUPFAM" id="SSF51658">
    <property type="entry name" value="Xylose isomerase-like"/>
    <property type="match status" value="1"/>
</dbReference>
<protein>
    <submittedName>
        <fullName evidence="7">UV DNA damage endonuclease</fullName>
    </submittedName>
</protein>
<evidence type="ECO:0000256" key="4">
    <source>
        <dbReference type="ARBA" id="ARBA00022769"/>
    </source>
</evidence>
<dbReference type="GO" id="GO:0016787">
    <property type="term" value="F:hydrolase activity"/>
    <property type="evidence" value="ECO:0007669"/>
    <property type="project" value="UniProtKB-KW"/>
</dbReference>
<organism evidence="7 8">
    <name type="scientific">Alteribacillus bidgolensis</name>
    <dbReference type="NCBI Taxonomy" id="930129"/>
    <lineage>
        <taxon>Bacteria</taxon>
        <taxon>Bacillati</taxon>
        <taxon>Bacillota</taxon>
        <taxon>Bacilli</taxon>
        <taxon>Bacillales</taxon>
        <taxon>Bacillaceae</taxon>
        <taxon>Alteribacillus</taxon>
    </lineage>
</organism>
<dbReference type="AlphaFoldDB" id="A0A1G8CIB3"/>
<keyword evidence="4" id="KW-0228">DNA excision</keyword>
<evidence type="ECO:0000313" key="8">
    <source>
        <dbReference type="Proteomes" id="UP000199017"/>
    </source>
</evidence>
<keyword evidence="5" id="KW-0378">Hydrolase</keyword>
<name>A0A1G8CIB3_9BACI</name>
<gene>
    <name evidence="7" type="ORF">SAMN05216352_101332</name>
</gene>
<reference evidence="7 8" key="1">
    <citation type="submission" date="2016-10" db="EMBL/GenBank/DDBJ databases">
        <authorList>
            <person name="de Groot N.N."/>
        </authorList>
    </citation>
    <scope>NUCLEOTIDE SEQUENCE [LARGE SCALE GENOMIC DNA]</scope>
    <source>
        <strain evidence="8">P4B,CCM 7963,CECT 7998,DSM 25260,IBRC-M 10614,KCTC 13821</strain>
    </source>
</reference>
<keyword evidence="3" id="KW-0227">DNA damage</keyword>
<dbReference type="GO" id="GO:0006289">
    <property type="term" value="P:nucleotide-excision repair"/>
    <property type="evidence" value="ECO:0007669"/>
    <property type="project" value="InterPro"/>
</dbReference>
<evidence type="ECO:0000256" key="1">
    <source>
        <dbReference type="ARBA" id="ARBA00022722"/>
    </source>
</evidence>
<accession>A0A1G8CIB3</accession>